<name>A0A563E9H8_9MICO</name>
<keyword evidence="1" id="KW-1133">Transmembrane helix</keyword>
<feature type="transmembrane region" description="Helical" evidence="1">
    <location>
        <begin position="126"/>
        <end position="148"/>
    </location>
</feature>
<gene>
    <name evidence="2" type="ORF">FGL98_00345</name>
</gene>
<feature type="transmembrane region" description="Helical" evidence="1">
    <location>
        <begin position="9"/>
        <end position="28"/>
    </location>
</feature>
<accession>A0A563E9H8</accession>
<organism evidence="2 3">
    <name type="scientific">Leekyejoonella antrihumi</name>
    <dbReference type="NCBI Taxonomy" id="1660198"/>
    <lineage>
        <taxon>Bacteria</taxon>
        <taxon>Bacillati</taxon>
        <taxon>Actinomycetota</taxon>
        <taxon>Actinomycetes</taxon>
        <taxon>Micrococcales</taxon>
        <taxon>Dermacoccaceae</taxon>
        <taxon>Leekyejoonella</taxon>
    </lineage>
</organism>
<evidence type="ECO:0000256" key="1">
    <source>
        <dbReference type="SAM" id="Phobius"/>
    </source>
</evidence>
<proteinExistence type="predicted"/>
<feature type="transmembrane region" description="Helical" evidence="1">
    <location>
        <begin position="68"/>
        <end position="90"/>
    </location>
</feature>
<keyword evidence="1" id="KW-0472">Membrane</keyword>
<reference evidence="2 3" key="1">
    <citation type="submission" date="2019-05" db="EMBL/GenBank/DDBJ databases">
        <authorList>
            <person name="Lee S.D."/>
        </authorList>
    </citation>
    <scope>NUCLEOTIDE SEQUENCE [LARGE SCALE GENOMIC DNA]</scope>
    <source>
        <strain evidence="2 3">C5-26</strain>
    </source>
</reference>
<dbReference type="EMBL" id="VCQV01000001">
    <property type="protein sequence ID" value="TWP38893.1"/>
    <property type="molecule type" value="Genomic_DNA"/>
</dbReference>
<comment type="caution">
    <text evidence="2">The sequence shown here is derived from an EMBL/GenBank/DDBJ whole genome shotgun (WGS) entry which is preliminary data.</text>
</comment>
<evidence type="ECO:0000313" key="3">
    <source>
        <dbReference type="Proteomes" id="UP000320244"/>
    </source>
</evidence>
<dbReference type="AlphaFoldDB" id="A0A563E9H8"/>
<keyword evidence="1" id="KW-0812">Transmembrane</keyword>
<sequence length="149" mass="15209">MRTDGREHLVLSIAGAAFGLGILASGAFFRQAMAREHGDLAIVAAVGATALGLLVDYLCHRSRRLAEWALPTALLLGAVLGLIIGLASGAPWNVLLVTGLVSAGLSHALRRVVGVLPTTADPAAQLAIGSSGTLVAGLVPYVALWALVR</sequence>
<reference evidence="2 3" key="2">
    <citation type="submission" date="2019-08" db="EMBL/GenBank/DDBJ databases">
        <title>Jejuicoccus antrihumi gen. nov., sp. nov., a new member of the family Dermacoccaceae isolated from a cave.</title>
        <authorList>
            <person name="Schumann P."/>
            <person name="Kim I.S."/>
        </authorList>
    </citation>
    <scope>NUCLEOTIDE SEQUENCE [LARGE SCALE GENOMIC DNA]</scope>
    <source>
        <strain evidence="2 3">C5-26</strain>
    </source>
</reference>
<feature type="transmembrane region" description="Helical" evidence="1">
    <location>
        <begin position="40"/>
        <end position="59"/>
    </location>
</feature>
<dbReference type="Proteomes" id="UP000320244">
    <property type="component" value="Unassembled WGS sequence"/>
</dbReference>
<protein>
    <submittedName>
        <fullName evidence="2">Uncharacterized protein</fullName>
    </submittedName>
</protein>
<keyword evidence="3" id="KW-1185">Reference proteome</keyword>
<evidence type="ECO:0000313" key="2">
    <source>
        <dbReference type="EMBL" id="TWP38893.1"/>
    </source>
</evidence>